<evidence type="ECO:0000256" key="1">
    <source>
        <dbReference type="SAM" id="MobiDB-lite"/>
    </source>
</evidence>
<dbReference type="EMBL" id="JAUSUR010000003">
    <property type="protein sequence ID" value="MDQ0361329.1"/>
    <property type="molecule type" value="Genomic_DNA"/>
</dbReference>
<evidence type="ECO:0000256" key="3">
    <source>
        <dbReference type="SAM" id="SignalP"/>
    </source>
</evidence>
<dbReference type="Pfam" id="PF04536">
    <property type="entry name" value="TPM_phosphatase"/>
    <property type="match status" value="1"/>
</dbReference>
<gene>
    <name evidence="5" type="ORF">J2S15_002076</name>
</gene>
<evidence type="ECO:0000256" key="2">
    <source>
        <dbReference type="SAM" id="Phobius"/>
    </source>
</evidence>
<dbReference type="RefSeq" id="WP_307407957.1">
    <property type="nucleotide sequence ID" value="NZ_JAUSUR010000003.1"/>
</dbReference>
<dbReference type="Gene3D" id="3.10.310.50">
    <property type="match status" value="1"/>
</dbReference>
<feature type="region of interest" description="Disordered" evidence="1">
    <location>
        <begin position="234"/>
        <end position="270"/>
    </location>
</feature>
<protein>
    <recommendedName>
        <fullName evidence="4">TPM domain-containing protein</fullName>
    </recommendedName>
</protein>
<dbReference type="InterPro" id="IPR007621">
    <property type="entry name" value="TPM_dom"/>
</dbReference>
<keyword evidence="2" id="KW-0472">Membrane</keyword>
<keyword evidence="3" id="KW-0732">Signal</keyword>
<comment type="caution">
    <text evidence="5">The sequence shown here is derived from an EMBL/GenBank/DDBJ whole genome shotgun (WGS) entry which is preliminary data.</text>
</comment>
<organism evidence="5 6">
    <name type="scientific">Breznakia pachnodae</name>
    <dbReference type="NCBI Taxonomy" id="265178"/>
    <lineage>
        <taxon>Bacteria</taxon>
        <taxon>Bacillati</taxon>
        <taxon>Bacillota</taxon>
        <taxon>Erysipelotrichia</taxon>
        <taxon>Erysipelotrichales</taxon>
        <taxon>Erysipelotrichaceae</taxon>
        <taxon>Breznakia</taxon>
    </lineage>
</organism>
<reference evidence="5 6" key="1">
    <citation type="submission" date="2023-07" db="EMBL/GenBank/DDBJ databases">
        <title>Genomic Encyclopedia of Type Strains, Phase IV (KMG-IV): sequencing the most valuable type-strain genomes for metagenomic binning, comparative biology and taxonomic classification.</title>
        <authorList>
            <person name="Goeker M."/>
        </authorList>
    </citation>
    <scope>NUCLEOTIDE SEQUENCE [LARGE SCALE GENOMIC DNA]</scope>
    <source>
        <strain evidence="5 6">DSM 16784</strain>
    </source>
</reference>
<evidence type="ECO:0000313" key="5">
    <source>
        <dbReference type="EMBL" id="MDQ0361329.1"/>
    </source>
</evidence>
<evidence type="ECO:0000313" key="6">
    <source>
        <dbReference type="Proteomes" id="UP001230220"/>
    </source>
</evidence>
<keyword evidence="2" id="KW-1133">Transmembrane helix</keyword>
<accession>A0ABU0E363</accession>
<keyword evidence="2" id="KW-0812">Transmembrane</keyword>
<evidence type="ECO:0000259" key="4">
    <source>
        <dbReference type="Pfam" id="PF04536"/>
    </source>
</evidence>
<proteinExistence type="predicted"/>
<feature type="chain" id="PRO_5046942826" description="TPM domain-containing protein" evidence="3">
    <location>
        <begin position="21"/>
        <end position="270"/>
    </location>
</feature>
<sequence length="270" mass="30428">MKKIILSLLILFSFTNMVTADETAVYDEANLLQENQIVELENKISSIENEYGIDIVLLTINDAEGKSAQVYAEDYLDALYYDGVVSDDSMILLLDMDNREIYASYTGEAIRYFTDNRQDDILDVIYDYVADGNYYEMFNQYLSEVDYYLDAGIPSGQYTVYEKNFSEKMMTIATYSIFALILALIIGFISMKTATKKGRHYSKEVLAKNRAPLTVNYFRDEKVLVDTKETRTIISTGSSGRSGGSRSSGSRSSSHRSSSGRSHSGGGRRF</sequence>
<dbReference type="Proteomes" id="UP001230220">
    <property type="component" value="Unassembled WGS sequence"/>
</dbReference>
<feature type="domain" description="TPM" evidence="4">
    <location>
        <begin position="25"/>
        <end position="145"/>
    </location>
</feature>
<feature type="transmembrane region" description="Helical" evidence="2">
    <location>
        <begin position="172"/>
        <end position="191"/>
    </location>
</feature>
<keyword evidence="6" id="KW-1185">Reference proteome</keyword>
<feature type="signal peptide" evidence="3">
    <location>
        <begin position="1"/>
        <end position="20"/>
    </location>
</feature>
<feature type="compositionally biased region" description="Low complexity" evidence="1">
    <location>
        <begin position="244"/>
        <end position="262"/>
    </location>
</feature>
<name>A0ABU0E363_9FIRM</name>